<dbReference type="AlphaFoldDB" id="A0A6B3NN06"/>
<dbReference type="SUPFAM" id="SSF55785">
    <property type="entry name" value="PYP-like sensor domain (PAS domain)"/>
    <property type="match status" value="1"/>
</dbReference>
<dbReference type="FunFam" id="3.30.565.10:FF:000037">
    <property type="entry name" value="Hybrid sensor histidine kinase/response regulator"/>
    <property type="match status" value="1"/>
</dbReference>
<dbReference type="PANTHER" id="PTHR43711:SF26">
    <property type="entry name" value="SENSOR HISTIDINE KINASE RCSC"/>
    <property type="match status" value="1"/>
</dbReference>
<dbReference type="GO" id="GO:0000155">
    <property type="term" value="F:phosphorelay sensor kinase activity"/>
    <property type="evidence" value="ECO:0007669"/>
    <property type="project" value="InterPro"/>
</dbReference>
<proteinExistence type="predicted"/>
<dbReference type="InterPro" id="IPR005467">
    <property type="entry name" value="His_kinase_dom"/>
</dbReference>
<dbReference type="InterPro" id="IPR035965">
    <property type="entry name" value="PAS-like_dom_sf"/>
</dbReference>
<feature type="domain" description="PAC" evidence="11">
    <location>
        <begin position="190"/>
        <end position="242"/>
    </location>
</feature>
<evidence type="ECO:0000256" key="7">
    <source>
        <dbReference type="ARBA" id="ARBA00022840"/>
    </source>
</evidence>
<evidence type="ECO:0000259" key="10">
    <source>
        <dbReference type="PROSITE" id="PS50109"/>
    </source>
</evidence>
<dbReference type="PROSITE" id="PS50113">
    <property type="entry name" value="PAC"/>
    <property type="match status" value="1"/>
</dbReference>
<keyword evidence="4" id="KW-0808">Transferase</keyword>
<dbReference type="GO" id="GO:0005524">
    <property type="term" value="F:ATP binding"/>
    <property type="evidence" value="ECO:0007669"/>
    <property type="project" value="UniProtKB-KW"/>
</dbReference>
<dbReference type="PROSITE" id="PS50109">
    <property type="entry name" value="HIS_KIN"/>
    <property type="match status" value="1"/>
</dbReference>
<keyword evidence="5" id="KW-0547">Nucleotide-binding</keyword>
<keyword evidence="3" id="KW-0597">Phosphoprotein</keyword>
<dbReference type="SMART" id="SM00388">
    <property type="entry name" value="HisKA"/>
    <property type="match status" value="1"/>
</dbReference>
<evidence type="ECO:0000256" key="4">
    <source>
        <dbReference type="ARBA" id="ARBA00022679"/>
    </source>
</evidence>
<dbReference type="InterPro" id="IPR050736">
    <property type="entry name" value="Sensor_HK_Regulatory"/>
</dbReference>
<dbReference type="Gene3D" id="3.30.565.10">
    <property type="entry name" value="Histidine kinase-like ATPase, C-terminal domain"/>
    <property type="match status" value="1"/>
</dbReference>
<dbReference type="InterPro" id="IPR003594">
    <property type="entry name" value="HATPase_dom"/>
</dbReference>
<evidence type="ECO:0000256" key="3">
    <source>
        <dbReference type="ARBA" id="ARBA00022553"/>
    </source>
</evidence>
<dbReference type="Pfam" id="PF13426">
    <property type="entry name" value="PAS_9"/>
    <property type="match status" value="1"/>
</dbReference>
<evidence type="ECO:0000256" key="6">
    <source>
        <dbReference type="ARBA" id="ARBA00022777"/>
    </source>
</evidence>
<dbReference type="SUPFAM" id="SSF55874">
    <property type="entry name" value="ATPase domain of HSP90 chaperone/DNA topoisomerase II/histidine kinase"/>
    <property type="match status" value="1"/>
</dbReference>
<reference evidence="12" key="1">
    <citation type="submission" date="2019-11" db="EMBL/GenBank/DDBJ databases">
        <title>Genomic insights into an expanded diversity of filamentous marine cyanobacteria reveals the extraordinary biosynthetic potential of Moorea and Okeania.</title>
        <authorList>
            <person name="Ferreira Leao T."/>
            <person name="Wang M."/>
            <person name="Moss N."/>
            <person name="Da Silva R."/>
            <person name="Sanders J."/>
            <person name="Nurk S."/>
            <person name="Gurevich A."/>
            <person name="Humphrey G."/>
            <person name="Reher R."/>
            <person name="Zhu Q."/>
            <person name="Belda-Ferre P."/>
            <person name="Glukhov E."/>
            <person name="Rex R."/>
            <person name="Dorrestein P.C."/>
            <person name="Knight R."/>
            <person name="Pevzner P."/>
            <person name="Gerwick W.H."/>
            <person name="Gerwick L."/>
        </authorList>
    </citation>
    <scope>NUCLEOTIDE SEQUENCE</scope>
    <source>
        <strain evidence="12">SIO1C4</strain>
    </source>
</reference>
<sequence>MHENKTHNQVIIPIEIKQQNDLERQIEELNIQLTRERRMRQHLEEELSAERQRAKTEIRHAYNSLEKRATELAAKQLQKYLEELEAAQENLLVQNEELIFTRKVSEAQYQRYLDLFNFAPDGYLVTDTTGKIEEANQAAAALLFPGKDSNCLVGKPFFTFIPSQEYKTFSAKLEQLTTELHYPTFLQPSHNWEMNLKPNRGKVFPATITVRAILDSQGKTGSLCWLIRDITERKRAEENRRTLVREQEGSLMRLRFFSMASHELRTPLSTILVTIQLLLSFSHQLSDEQRIRKFSQIERASKRMTQIINDLLTISRTESGKIELWVQPLNLKQFCSDLLEEIKLNASSNYTINFTIKGDYNQVCFDKNNLNSILVNLLSNAVKYSPQGGEVSLEVTCTSGKASFRIRDQGIGISNSDQSHVFEAFYRGGNIENIAGSGLGLTVVKKCVELHGGRINLESAIGVGTTFTVMIPYS</sequence>
<evidence type="ECO:0000256" key="1">
    <source>
        <dbReference type="ARBA" id="ARBA00000085"/>
    </source>
</evidence>
<dbReference type="InterPro" id="IPR000700">
    <property type="entry name" value="PAS-assoc_C"/>
</dbReference>
<gene>
    <name evidence="12" type="ORF">F6J89_29360</name>
</gene>
<dbReference type="Gene3D" id="1.10.287.130">
    <property type="match status" value="1"/>
</dbReference>
<evidence type="ECO:0000313" key="12">
    <source>
        <dbReference type="EMBL" id="NER31614.1"/>
    </source>
</evidence>
<evidence type="ECO:0000256" key="9">
    <source>
        <dbReference type="SAM" id="Coils"/>
    </source>
</evidence>
<feature type="coiled-coil region" evidence="9">
    <location>
        <begin position="19"/>
        <end position="101"/>
    </location>
</feature>
<dbReference type="CDD" id="cd00082">
    <property type="entry name" value="HisKA"/>
    <property type="match status" value="1"/>
</dbReference>
<organism evidence="12">
    <name type="scientific">Symploca sp. SIO1C4</name>
    <dbReference type="NCBI Taxonomy" id="2607765"/>
    <lineage>
        <taxon>Bacteria</taxon>
        <taxon>Bacillati</taxon>
        <taxon>Cyanobacteriota</taxon>
        <taxon>Cyanophyceae</taxon>
        <taxon>Coleofasciculales</taxon>
        <taxon>Coleofasciculaceae</taxon>
        <taxon>Symploca</taxon>
    </lineage>
</organism>
<evidence type="ECO:0000256" key="5">
    <source>
        <dbReference type="ARBA" id="ARBA00022741"/>
    </source>
</evidence>
<dbReference type="InterPro" id="IPR003661">
    <property type="entry name" value="HisK_dim/P_dom"/>
</dbReference>
<keyword evidence="9" id="KW-0175">Coiled coil</keyword>
<dbReference type="InterPro" id="IPR036097">
    <property type="entry name" value="HisK_dim/P_sf"/>
</dbReference>
<keyword evidence="7" id="KW-0067">ATP-binding</keyword>
<dbReference type="Pfam" id="PF00512">
    <property type="entry name" value="HisKA"/>
    <property type="match status" value="1"/>
</dbReference>
<dbReference type="Gene3D" id="3.30.450.20">
    <property type="entry name" value="PAS domain"/>
    <property type="match status" value="1"/>
</dbReference>
<evidence type="ECO:0000256" key="2">
    <source>
        <dbReference type="ARBA" id="ARBA00012438"/>
    </source>
</evidence>
<keyword evidence="6" id="KW-0418">Kinase</keyword>
<dbReference type="InterPro" id="IPR000014">
    <property type="entry name" value="PAS"/>
</dbReference>
<dbReference type="InterPro" id="IPR036890">
    <property type="entry name" value="HATPase_C_sf"/>
</dbReference>
<dbReference type="PRINTS" id="PR00344">
    <property type="entry name" value="BCTRLSENSOR"/>
</dbReference>
<dbReference type="EC" id="2.7.13.3" evidence="2"/>
<dbReference type="PANTHER" id="PTHR43711">
    <property type="entry name" value="TWO-COMPONENT HISTIDINE KINASE"/>
    <property type="match status" value="1"/>
</dbReference>
<dbReference type="SUPFAM" id="SSF47384">
    <property type="entry name" value="Homodimeric domain of signal transducing histidine kinase"/>
    <property type="match status" value="1"/>
</dbReference>
<comment type="caution">
    <text evidence="12">The sequence shown here is derived from an EMBL/GenBank/DDBJ whole genome shotgun (WGS) entry which is preliminary data.</text>
</comment>
<dbReference type="EMBL" id="JAAHFQ010000875">
    <property type="protein sequence ID" value="NER31614.1"/>
    <property type="molecule type" value="Genomic_DNA"/>
</dbReference>
<evidence type="ECO:0000259" key="11">
    <source>
        <dbReference type="PROSITE" id="PS50113"/>
    </source>
</evidence>
<accession>A0A6B3NN06</accession>
<protein>
    <recommendedName>
        <fullName evidence="2">histidine kinase</fullName>
        <ecNumber evidence="2">2.7.13.3</ecNumber>
    </recommendedName>
</protein>
<dbReference type="CDD" id="cd00075">
    <property type="entry name" value="HATPase"/>
    <property type="match status" value="1"/>
</dbReference>
<feature type="domain" description="Histidine kinase" evidence="10">
    <location>
        <begin position="259"/>
        <end position="474"/>
    </location>
</feature>
<dbReference type="NCBIfam" id="TIGR00229">
    <property type="entry name" value="sensory_box"/>
    <property type="match status" value="1"/>
</dbReference>
<keyword evidence="8" id="KW-0902">Two-component regulatory system</keyword>
<comment type="catalytic activity">
    <reaction evidence="1">
        <text>ATP + protein L-histidine = ADP + protein N-phospho-L-histidine.</text>
        <dbReference type="EC" id="2.7.13.3"/>
    </reaction>
</comment>
<dbReference type="InterPro" id="IPR004358">
    <property type="entry name" value="Sig_transdc_His_kin-like_C"/>
</dbReference>
<dbReference type="SMART" id="SM00091">
    <property type="entry name" value="PAS"/>
    <property type="match status" value="1"/>
</dbReference>
<dbReference type="SMART" id="SM00387">
    <property type="entry name" value="HATPase_c"/>
    <property type="match status" value="1"/>
</dbReference>
<evidence type="ECO:0000256" key="8">
    <source>
        <dbReference type="ARBA" id="ARBA00023012"/>
    </source>
</evidence>
<dbReference type="Pfam" id="PF02518">
    <property type="entry name" value="HATPase_c"/>
    <property type="match status" value="1"/>
</dbReference>
<dbReference type="CDD" id="cd00130">
    <property type="entry name" value="PAS"/>
    <property type="match status" value="1"/>
</dbReference>
<name>A0A6B3NN06_9CYAN</name>